<comment type="similarity">
    <text evidence="1 4">Belongs to the glycosyl hydrolase 26 family.</text>
</comment>
<dbReference type="InterPro" id="IPR022790">
    <property type="entry name" value="GH26_dom"/>
</dbReference>
<dbReference type="EMBL" id="GG745377">
    <property type="protein sequence ID" value="KNE72199.1"/>
    <property type="molecule type" value="Genomic_DNA"/>
</dbReference>
<dbReference type="Pfam" id="PF02156">
    <property type="entry name" value="Glyco_hydro_26"/>
    <property type="match status" value="1"/>
</dbReference>
<dbReference type="PANTHER" id="PTHR40079">
    <property type="entry name" value="MANNAN ENDO-1,4-BETA-MANNOSIDASE E-RELATED"/>
    <property type="match status" value="1"/>
</dbReference>
<evidence type="ECO:0000256" key="1">
    <source>
        <dbReference type="ARBA" id="ARBA00007754"/>
    </source>
</evidence>
<dbReference type="InterPro" id="IPR000805">
    <property type="entry name" value="Glyco_hydro_26"/>
</dbReference>
<feature type="active site" description="Proton donor" evidence="4">
    <location>
        <position position="264"/>
    </location>
</feature>
<evidence type="ECO:0000256" key="3">
    <source>
        <dbReference type="ARBA" id="ARBA00023295"/>
    </source>
</evidence>
<keyword evidence="6" id="KW-0472">Membrane</keyword>
<protein>
    <recommendedName>
        <fullName evidence="7">GH26 domain-containing protein</fullName>
    </recommendedName>
</protein>
<feature type="region of interest" description="Disordered" evidence="5">
    <location>
        <begin position="113"/>
        <end position="147"/>
    </location>
</feature>
<proteinExistence type="inferred from homology"/>
<evidence type="ECO:0000313" key="9">
    <source>
        <dbReference type="Proteomes" id="UP000054350"/>
    </source>
</evidence>
<dbReference type="Gene3D" id="3.20.20.80">
    <property type="entry name" value="Glycosidases"/>
    <property type="match status" value="1"/>
</dbReference>
<feature type="domain" description="GH26" evidence="7">
    <location>
        <begin position="137"/>
        <end position="501"/>
    </location>
</feature>
<organism evidence="8 9">
    <name type="scientific">Allomyces macrogynus (strain ATCC 38327)</name>
    <name type="common">Allomyces javanicus var. macrogynus</name>
    <dbReference type="NCBI Taxonomy" id="578462"/>
    <lineage>
        <taxon>Eukaryota</taxon>
        <taxon>Fungi</taxon>
        <taxon>Fungi incertae sedis</taxon>
        <taxon>Blastocladiomycota</taxon>
        <taxon>Blastocladiomycetes</taxon>
        <taxon>Blastocladiales</taxon>
        <taxon>Blastocladiaceae</taxon>
        <taxon>Allomyces</taxon>
    </lineage>
</organism>
<dbReference type="GO" id="GO:0016985">
    <property type="term" value="F:mannan endo-1,4-beta-mannosidase activity"/>
    <property type="evidence" value="ECO:0007669"/>
    <property type="project" value="InterPro"/>
</dbReference>
<reference evidence="8 9" key="1">
    <citation type="submission" date="2009-11" db="EMBL/GenBank/DDBJ databases">
        <title>Annotation of Allomyces macrogynus ATCC 38327.</title>
        <authorList>
            <consortium name="The Broad Institute Genome Sequencing Platform"/>
            <person name="Russ C."/>
            <person name="Cuomo C."/>
            <person name="Burger G."/>
            <person name="Gray M.W."/>
            <person name="Holland P.W.H."/>
            <person name="King N."/>
            <person name="Lang F.B.F."/>
            <person name="Roger A.J."/>
            <person name="Ruiz-Trillo I."/>
            <person name="Young S.K."/>
            <person name="Zeng Q."/>
            <person name="Gargeya S."/>
            <person name="Fitzgerald M."/>
            <person name="Haas B."/>
            <person name="Abouelleil A."/>
            <person name="Alvarado L."/>
            <person name="Arachchi H.M."/>
            <person name="Berlin A."/>
            <person name="Chapman S.B."/>
            <person name="Gearin G."/>
            <person name="Goldberg J."/>
            <person name="Griggs A."/>
            <person name="Gujja S."/>
            <person name="Hansen M."/>
            <person name="Heiman D."/>
            <person name="Howarth C."/>
            <person name="Larimer J."/>
            <person name="Lui A."/>
            <person name="MacDonald P.J.P."/>
            <person name="McCowen C."/>
            <person name="Montmayeur A."/>
            <person name="Murphy C."/>
            <person name="Neiman D."/>
            <person name="Pearson M."/>
            <person name="Priest M."/>
            <person name="Roberts A."/>
            <person name="Saif S."/>
            <person name="Shea T."/>
            <person name="Sisk P."/>
            <person name="Stolte C."/>
            <person name="Sykes S."/>
            <person name="Wortman J."/>
            <person name="Nusbaum C."/>
            <person name="Birren B."/>
        </authorList>
    </citation>
    <scope>NUCLEOTIDE SEQUENCE [LARGE SCALE GENOMIC DNA]</scope>
    <source>
        <strain evidence="8 9">ATCC 38327</strain>
    </source>
</reference>
<keyword evidence="2 4" id="KW-0378">Hydrolase</keyword>
<reference evidence="9" key="2">
    <citation type="submission" date="2009-11" db="EMBL/GenBank/DDBJ databases">
        <title>The Genome Sequence of Allomyces macrogynus strain ATCC 38327.</title>
        <authorList>
            <consortium name="The Broad Institute Genome Sequencing Platform"/>
            <person name="Russ C."/>
            <person name="Cuomo C."/>
            <person name="Shea T."/>
            <person name="Young S.K."/>
            <person name="Zeng Q."/>
            <person name="Koehrsen M."/>
            <person name="Haas B."/>
            <person name="Borodovsky M."/>
            <person name="Guigo R."/>
            <person name="Alvarado L."/>
            <person name="Berlin A."/>
            <person name="Borenstein D."/>
            <person name="Chen Z."/>
            <person name="Engels R."/>
            <person name="Freedman E."/>
            <person name="Gellesch M."/>
            <person name="Goldberg J."/>
            <person name="Griggs A."/>
            <person name="Gujja S."/>
            <person name="Heiman D."/>
            <person name="Hepburn T."/>
            <person name="Howarth C."/>
            <person name="Jen D."/>
            <person name="Larson L."/>
            <person name="Lewis B."/>
            <person name="Mehta T."/>
            <person name="Park D."/>
            <person name="Pearson M."/>
            <person name="Roberts A."/>
            <person name="Saif S."/>
            <person name="Shenoy N."/>
            <person name="Sisk P."/>
            <person name="Stolte C."/>
            <person name="Sykes S."/>
            <person name="Walk T."/>
            <person name="White J."/>
            <person name="Yandava C."/>
            <person name="Burger G."/>
            <person name="Gray M.W."/>
            <person name="Holland P.W.H."/>
            <person name="King N."/>
            <person name="Lang F.B.F."/>
            <person name="Roger A.J."/>
            <person name="Ruiz-Trillo I."/>
            <person name="Lander E."/>
            <person name="Nusbaum C."/>
        </authorList>
    </citation>
    <scope>NUCLEOTIDE SEQUENCE [LARGE SCALE GENOMIC DNA]</scope>
    <source>
        <strain evidence="9">ATCC 38327</strain>
    </source>
</reference>
<dbReference type="OrthoDB" id="428177at2759"/>
<evidence type="ECO:0000256" key="2">
    <source>
        <dbReference type="ARBA" id="ARBA00022801"/>
    </source>
</evidence>
<dbReference type="VEuPathDB" id="FungiDB:AMAG_16683"/>
<evidence type="ECO:0000256" key="4">
    <source>
        <dbReference type="PROSITE-ProRule" id="PRU01100"/>
    </source>
</evidence>
<dbReference type="PROSITE" id="PS51764">
    <property type="entry name" value="GH26"/>
    <property type="match status" value="1"/>
</dbReference>
<keyword evidence="3 4" id="KW-0326">Glycosidase</keyword>
<dbReference type="GO" id="GO:0006080">
    <property type="term" value="P:substituted mannan metabolic process"/>
    <property type="evidence" value="ECO:0007669"/>
    <property type="project" value="InterPro"/>
</dbReference>
<sequence>MTGHPHNPGAVQDAAIVDKQALSPPMTKAGADWSDSSLTAPGSPVMPLTSMSFEPAPVEPGKSRAAGAGSHRRRTLLITALVLLVTAGATIGALYGAGVLKFKASSDADRAAAASSTPTVTDATPTTDATTTSSTSTTATPTPTALSKVTPSSKGILFGAHLWGDHIDWTPGSSAKWNELAGFSGAGFGSFSYVDSATGVVQPEEVLKRAQDVKKSGGFLLFTVEPAMSQGLDMMTDLVIGKIADLAKAINDMGVPVMLRFAHEMNGSWNPWGQRPKQYRETWIRLTKAIRAKAPYTSMVWSPNGPIGYPWAGDTYSAKKRPDDWKEMDTNGDGNVDKNDDPYTPFFPGVEWVDWIGGSIFRFDSYPFGKNELPQPSDALDMFMGGPMSSWSIAEFAKKVKLPLGAFETGTELPSKPLGRDCAALRAAVHFPLTLLCGGLGIIYYPDPTSGNKGSDVNKQQKQMWLAQLMNPALREKTGLSLIMWFGTLMLLKIDATRSEY</sequence>
<keyword evidence="9" id="KW-1185">Reference proteome</keyword>
<evidence type="ECO:0000256" key="5">
    <source>
        <dbReference type="SAM" id="MobiDB-lite"/>
    </source>
</evidence>
<dbReference type="InterPro" id="IPR017853">
    <property type="entry name" value="GH"/>
</dbReference>
<dbReference type="SUPFAM" id="SSF51445">
    <property type="entry name" value="(Trans)glycosidases"/>
    <property type="match status" value="1"/>
</dbReference>
<evidence type="ECO:0000259" key="7">
    <source>
        <dbReference type="PROSITE" id="PS51764"/>
    </source>
</evidence>
<gene>
    <name evidence="8" type="ORF">AMAG_16683</name>
</gene>
<feature type="active site" description="Nucleophile" evidence="4">
    <location>
        <position position="408"/>
    </location>
</feature>
<feature type="compositionally biased region" description="Low complexity" evidence="5">
    <location>
        <begin position="113"/>
        <end position="145"/>
    </location>
</feature>
<keyword evidence="6" id="KW-0812">Transmembrane</keyword>
<feature type="region of interest" description="Disordered" evidence="5">
    <location>
        <begin position="25"/>
        <end position="70"/>
    </location>
</feature>
<accession>A0A0L0TCC2</accession>
<dbReference type="AlphaFoldDB" id="A0A0L0TCC2"/>
<feature type="transmembrane region" description="Helical" evidence="6">
    <location>
        <begin position="76"/>
        <end position="100"/>
    </location>
</feature>
<evidence type="ECO:0000256" key="6">
    <source>
        <dbReference type="SAM" id="Phobius"/>
    </source>
</evidence>
<evidence type="ECO:0000313" key="8">
    <source>
        <dbReference type="EMBL" id="KNE72199.1"/>
    </source>
</evidence>
<keyword evidence="6" id="KW-1133">Transmembrane helix</keyword>
<name>A0A0L0TCC2_ALLM3</name>
<dbReference type="PANTHER" id="PTHR40079:SF4">
    <property type="entry name" value="GH26 DOMAIN-CONTAINING PROTEIN-RELATED"/>
    <property type="match status" value="1"/>
</dbReference>
<dbReference type="Proteomes" id="UP000054350">
    <property type="component" value="Unassembled WGS sequence"/>
</dbReference>